<proteinExistence type="predicted"/>
<accession>A0A8S5MRF6</accession>
<dbReference type="EMBL" id="BK014961">
    <property type="protein sequence ID" value="DAD84547.1"/>
    <property type="molecule type" value="Genomic_DNA"/>
</dbReference>
<reference evidence="1" key="1">
    <citation type="journal article" date="2021" name="Proc. Natl. Acad. Sci. U.S.A.">
        <title>A Catalog of Tens of Thousands of Viruses from Human Metagenomes Reveals Hidden Associations with Chronic Diseases.</title>
        <authorList>
            <person name="Tisza M.J."/>
            <person name="Buck C.B."/>
        </authorList>
    </citation>
    <scope>NUCLEOTIDE SEQUENCE</scope>
    <source>
        <strain evidence="1">CtA4S13</strain>
    </source>
</reference>
<protein>
    <submittedName>
        <fullName evidence="1">Uncharacterized protein</fullName>
    </submittedName>
</protein>
<organism evidence="1">
    <name type="scientific">Siphoviridae sp. ctA4S13</name>
    <dbReference type="NCBI Taxonomy" id="2826179"/>
    <lineage>
        <taxon>Viruses</taxon>
        <taxon>Duplodnaviria</taxon>
        <taxon>Heunggongvirae</taxon>
        <taxon>Uroviricota</taxon>
        <taxon>Caudoviricetes</taxon>
    </lineage>
</organism>
<evidence type="ECO:0000313" key="1">
    <source>
        <dbReference type="EMBL" id="DAD84547.1"/>
    </source>
</evidence>
<name>A0A8S5MRF6_9CAUD</name>
<sequence>MKTKDKKITADTILEESVNIKVGWFRFKVKPLTFGQIWEMSVYANDIKKPSWGEGDKINIFKALAEHGNDARLMNEIFIKCAFRKTWKRWLWGRYIRKYLDIIAFNELVKFISRSFNANFFLTSITFLTQVLTITEPLTTPPGQQSEE</sequence>